<evidence type="ECO:0000256" key="7">
    <source>
        <dbReference type="SAM" id="MobiDB-lite"/>
    </source>
</evidence>
<dbReference type="PANTHER" id="PTHR47750">
    <property type="entry name" value="F-BOX PROTEIN SNE"/>
    <property type="match status" value="1"/>
</dbReference>
<dbReference type="GO" id="GO:0019005">
    <property type="term" value="C:SCF ubiquitin ligase complex"/>
    <property type="evidence" value="ECO:0007669"/>
    <property type="project" value="InterPro"/>
</dbReference>
<dbReference type="GO" id="GO:0009740">
    <property type="term" value="P:gibberellic acid mediated signaling pathway"/>
    <property type="evidence" value="ECO:0007669"/>
    <property type="project" value="UniProtKB-KW"/>
</dbReference>
<evidence type="ECO:0000256" key="4">
    <source>
        <dbReference type="ARBA" id="ARBA00022941"/>
    </source>
</evidence>
<dbReference type="AlphaFoldDB" id="A0A6A2YYG8"/>
<evidence type="ECO:0000256" key="6">
    <source>
        <dbReference type="ARBA" id="ARBA00069742"/>
    </source>
</evidence>
<dbReference type="SUPFAM" id="SSF81383">
    <property type="entry name" value="F-box domain"/>
    <property type="match status" value="1"/>
</dbReference>
<dbReference type="EMBL" id="VEPZ02001240">
    <property type="protein sequence ID" value="KAE8684367.1"/>
    <property type="molecule type" value="Genomic_DNA"/>
</dbReference>
<dbReference type="InterPro" id="IPR036047">
    <property type="entry name" value="F-box-like_dom_sf"/>
</dbReference>
<dbReference type="InterPro" id="IPR044184">
    <property type="entry name" value="SNE/GID2"/>
</dbReference>
<dbReference type="GO" id="GO:0009937">
    <property type="term" value="P:regulation of gibberellic acid mediated signaling pathway"/>
    <property type="evidence" value="ECO:0007669"/>
    <property type="project" value="InterPro"/>
</dbReference>
<organism evidence="8 9">
    <name type="scientific">Hibiscus syriacus</name>
    <name type="common">Rose of Sharon</name>
    <dbReference type="NCBI Taxonomy" id="106335"/>
    <lineage>
        <taxon>Eukaryota</taxon>
        <taxon>Viridiplantae</taxon>
        <taxon>Streptophyta</taxon>
        <taxon>Embryophyta</taxon>
        <taxon>Tracheophyta</taxon>
        <taxon>Spermatophyta</taxon>
        <taxon>Magnoliopsida</taxon>
        <taxon>eudicotyledons</taxon>
        <taxon>Gunneridae</taxon>
        <taxon>Pentapetalae</taxon>
        <taxon>rosids</taxon>
        <taxon>malvids</taxon>
        <taxon>Malvales</taxon>
        <taxon>Malvaceae</taxon>
        <taxon>Malvoideae</taxon>
        <taxon>Hibiscus</taxon>
    </lineage>
</organism>
<comment type="pathway">
    <text evidence="2">Protein modification; protein ubiquitination.</text>
</comment>
<dbReference type="Gene3D" id="1.20.1280.50">
    <property type="match status" value="1"/>
</dbReference>
<dbReference type="FunFam" id="1.20.1280.50:FF:000067">
    <property type="entry name" value="F-box protein GID2"/>
    <property type="match status" value="1"/>
</dbReference>
<keyword evidence="4" id="KW-0939">Gibberellin signaling pathway</keyword>
<evidence type="ECO:0000313" key="8">
    <source>
        <dbReference type="EMBL" id="KAE8684367.1"/>
    </source>
</evidence>
<keyword evidence="3" id="KW-0833">Ubl conjugation pathway</keyword>
<protein>
    <recommendedName>
        <fullName evidence="6">F-box protein GID2</fullName>
    </recommendedName>
</protein>
<comment type="caution">
    <text evidence="8">The sequence shown here is derived from an EMBL/GenBank/DDBJ whole genome shotgun (WGS) entry which is preliminary data.</text>
</comment>
<keyword evidence="5" id="KW-0539">Nucleus</keyword>
<name>A0A6A2YYG8_HIBSY</name>
<accession>A0A6A2YYG8</accession>
<sequence>MLYYEEDAETSPFHKEDAEYSTPNVKKTPSIPLMNHMHIQQTPKPHAALCSPVIFPYSPREFSRRAPHAELPLSARATCTTPTLSSMHRCRIDKLENSIANKISSDYCHPTHQRPFVISHSPSQPKQTNPESRFQLLPTKRSSPDAQVPQLKMKKIKEEETGLMGLDENLLYEVLKHVDARTLAMASCVRKQWLKTASDERLWELICTRHWANIGCGTQQLRSAVLPLGGFRRHHSRYLWPLSKLLQLRCGLYQSLLTPSRLLGGKRRDSSLSVSSLYSLYSVLREDEFHEQRQLIIKE</sequence>
<evidence type="ECO:0000256" key="5">
    <source>
        <dbReference type="ARBA" id="ARBA00023242"/>
    </source>
</evidence>
<evidence type="ECO:0000256" key="1">
    <source>
        <dbReference type="ARBA" id="ARBA00004123"/>
    </source>
</evidence>
<dbReference type="Proteomes" id="UP000436088">
    <property type="component" value="Unassembled WGS sequence"/>
</dbReference>
<feature type="region of interest" description="Disordered" evidence="7">
    <location>
        <begin position="1"/>
        <end position="25"/>
    </location>
</feature>
<dbReference type="CDD" id="cd22151">
    <property type="entry name" value="F-box_AtGID2-like"/>
    <property type="match status" value="1"/>
</dbReference>
<proteinExistence type="predicted"/>
<dbReference type="GO" id="GO:0005634">
    <property type="term" value="C:nucleus"/>
    <property type="evidence" value="ECO:0007669"/>
    <property type="project" value="UniProtKB-SubCell"/>
</dbReference>
<gene>
    <name evidence="8" type="ORF">F3Y22_tig00111131pilonHSYRG00017</name>
</gene>
<reference evidence="8" key="1">
    <citation type="submission" date="2019-09" db="EMBL/GenBank/DDBJ databases">
        <title>Draft genome information of white flower Hibiscus syriacus.</title>
        <authorList>
            <person name="Kim Y.-M."/>
        </authorList>
    </citation>
    <scope>NUCLEOTIDE SEQUENCE [LARGE SCALE GENOMIC DNA]</scope>
    <source>
        <strain evidence="8">YM2019G1</strain>
    </source>
</reference>
<evidence type="ECO:0000256" key="2">
    <source>
        <dbReference type="ARBA" id="ARBA00004906"/>
    </source>
</evidence>
<evidence type="ECO:0000256" key="3">
    <source>
        <dbReference type="ARBA" id="ARBA00022786"/>
    </source>
</evidence>
<keyword evidence="9" id="KW-1185">Reference proteome</keyword>
<dbReference type="PANTHER" id="PTHR47750:SF7">
    <property type="entry name" value="F-BOX PROTEIN"/>
    <property type="match status" value="1"/>
</dbReference>
<comment type="subcellular location">
    <subcellularLocation>
        <location evidence="1">Nucleus</location>
    </subcellularLocation>
</comment>
<evidence type="ECO:0000313" key="9">
    <source>
        <dbReference type="Proteomes" id="UP000436088"/>
    </source>
</evidence>